<dbReference type="EMBL" id="STFF01000005">
    <property type="protein sequence ID" value="THU36980.1"/>
    <property type="molecule type" value="Genomic_DNA"/>
</dbReference>
<keyword evidence="3" id="KW-1185">Reference proteome</keyword>
<evidence type="ECO:0000313" key="3">
    <source>
        <dbReference type="Proteomes" id="UP000306918"/>
    </source>
</evidence>
<dbReference type="NCBIfam" id="NF033855">
    <property type="entry name" value="tRNA_MNMC2"/>
    <property type="match status" value="1"/>
</dbReference>
<keyword evidence="2" id="KW-0808">Transferase</keyword>
<comment type="caution">
    <text evidence="2">The sequence shown here is derived from an EMBL/GenBank/DDBJ whole genome shotgun (WGS) entry which is preliminary data.</text>
</comment>
<dbReference type="RefSeq" id="WP_136578656.1">
    <property type="nucleotide sequence ID" value="NZ_STFF01000005.1"/>
</dbReference>
<protein>
    <submittedName>
        <fullName evidence="2">SAM-dependent methyltransferase</fullName>
    </submittedName>
</protein>
<reference evidence="2 3" key="1">
    <citation type="submission" date="2019-04" db="EMBL/GenBank/DDBJ databases">
        <title>Niastella caeni sp. nov., isolated from activated sludge.</title>
        <authorList>
            <person name="Sheng M."/>
        </authorList>
    </citation>
    <scope>NUCLEOTIDE SEQUENCE [LARGE SCALE GENOMIC DNA]</scope>
    <source>
        <strain evidence="2 3">HX-2-15</strain>
    </source>
</reference>
<dbReference type="SUPFAM" id="SSF53335">
    <property type="entry name" value="S-adenosyl-L-methionine-dependent methyltransferases"/>
    <property type="match status" value="1"/>
</dbReference>
<accession>A0A4S8HNM3</accession>
<gene>
    <name evidence="2" type="ORF">FAM09_18655</name>
</gene>
<dbReference type="PANTHER" id="PTHR39963">
    <property type="entry name" value="SLL0983 PROTEIN"/>
    <property type="match status" value="1"/>
</dbReference>
<dbReference type="GO" id="GO:0016645">
    <property type="term" value="F:oxidoreductase activity, acting on the CH-NH group of donors"/>
    <property type="evidence" value="ECO:0007669"/>
    <property type="project" value="InterPro"/>
</dbReference>
<dbReference type="Pfam" id="PF05430">
    <property type="entry name" value="Methyltransf_30"/>
    <property type="match status" value="1"/>
</dbReference>
<sequence length="230" mass="26222">MQRNLIVTKDGSHSVAIPEWEVSYHSVHGAIQESMHVFIEAGLRYWFGQHTAASRCVVFEMGFGTGLNALLTILEAKRLQRKVMYETVEAFPLEHSITEQLNYCEALQQPFWQPIFESLHSGEWNNTQAISNFFSFKKVKSLLANYSPGEPIDIIYYDAFAPAAQPELWTQEVFEQLLNMLSPDGILVTYCSKGDVRRAMLAAGFSVEKIPGPRWKREMLRASRKLKAES</sequence>
<evidence type="ECO:0000259" key="1">
    <source>
        <dbReference type="Pfam" id="PF05430"/>
    </source>
</evidence>
<name>A0A4S8HNM3_9BACT</name>
<dbReference type="GO" id="GO:0004808">
    <property type="term" value="F:tRNA (5-methylaminomethyl-2-thiouridylate)(34)-methyltransferase activity"/>
    <property type="evidence" value="ECO:0007669"/>
    <property type="project" value="InterPro"/>
</dbReference>
<dbReference type="GO" id="GO:0032259">
    <property type="term" value="P:methylation"/>
    <property type="evidence" value="ECO:0007669"/>
    <property type="project" value="UniProtKB-KW"/>
</dbReference>
<dbReference type="Gene3D" id="3.40.50.150">
    <property type="entry name" value="Vaccinia Virus protein VP39"/>
    <property type="match status" value="1"/>
</dbReference>
<dbReference type="AlphaFoldDB" id="A0A4S8HNM3"/>
<keyword evidence="2" id="KW-0489">Methyltransferase</keyword>
<feature type="domain" description="MnmC-like methyltransferase" evidence="1">
    <location>
        <begin position="138"/>
        <end position="224"/>
    </location>
</feature>
<dbReference type="OrthoDB" id="9786494at2"/>
<evidence type="ECO:0000313" key="2">
    <source>
        <dbReference type="EMBL" id="THU36980.1"/>
    </source>
</evidence>
<dbReference type="InterPro" id="IPR047785">
    <property type="entry name" value="tRNA_MNMC2"/>
</dbReference>
<dbReference type="PANTHER" id="PTHR39963:SF1">
    <property type="entry name" value="MNMC-LIKE METHYLTRANSFERASE DOMAIN-CONTAINING PROTEIN"/>
    <property type="match status" value="1"/>
</dbReference>
<dbReference type="InterPro" id="IPR029063">
    <property type="entry name" value="SAM-dependent_MTases_sf"/>
</dbReference>
<proteinExistence type="predicted"/>
<dbReference type="Proteomes" id="UP000306918">
    <property type="component" value="Unassembled WGS sequence"/>
</dbReference>
<organism evidence="2 3">
    <name type="scientific">Niastella caeni</name>
    <dbReference type="NCBI Taxonomy" id="2569763"/>
    <lineage>
        <taxon>Bacteria</taxon>
        <taxon>Pseudomonadati</taxon>
        <taxon>Bacteroidota</taxon>
        <taxon>Chitinophagia</taxon>
        <taxon>Chitinophagales</taxon>
        <taxon>Chitinophagaceae</taxon>
        <taxon>Niastella</taxon>
    </lineage>
</organism>
<dbReference type="InterPro" id="IPR008471">
    <property type="entry name" value="MnmC-like_methylTransf"/>
</dbReference>